<dbReference type="Proteomes" id="UP001152875">
    <property type="component" value="Unassembled WGS sequence"/>
</dbReference>
<proteinExistence type="predicted"/>
<protein>
    <submittedName>
        <fullName evidence="2">Glycosyltransferase family 2 protein</fullName>
    </submittedName>
</protein>
<dbReference type="InterPro" id="IPR001173">
    <property type="entry name" value="Glyco_trans_2-like"/>
</dbReference>
<evidence type="ECO:0000313" key="2">
    <source>
        <dbReference type="EMBL" id="MDG4526194.1"/>
    </source>
</evidence>
<dbReference type="PANTHER" id="PTHR22916">
    <property type="entry name" value="GLYCOSYLTRANSFERASE"/>
    <property type="match status" value="1"/>
</dbReference>
<dbReference type="CDD" id="cd00761">
    <property type="entry name" value="Glyco_tranf_GTA_type"/>
    <property type="match status" value="1"/>
</dbReference>
<organism evidence="2 3">
    <name type="scientific">Streptococcus suis</name>
    <dbReference type="NCBI Taxonomy" id="1307"/>
    <lineage>
        <taxon>Bacteria</taxon>
        <taxon>Bacillati</taxon>
        <taxon>Bacillota</taxon>
        <taxon>Bacilli</taxon>
        <taxon>Lactobacillales</taxon>
        <taxon>Streptococcaceae</taxon>
        <taxon>Streptococcus</taxon>
    </lineage>
</organism>
<dbReference type="InterPro" id="IPR029044">
    <property type="entry name" value="Nucleotide-diphossugar_trans"/>
</dbReference>
<dbReference type="Pfam" id="PF00535">
    <property type="entry name" value="Glycos_transf_2"/>
    <property type="match status" value="1"/>
</dbReference>
<feature type="domain" description="Glycosyltransferase 2-like" evidence="1">
    <location>
        <begin position="8"/>
        <end position="126"/>
    </location>
</feature>
<evidence type="ECO:0000313" key="3">
    <source>
        <dbReference type="Proteomes" id="UP001152875"/>
    </source>
</evidence>
<evidence type="ECO:0000259" key="1">
    <source>
        <dbReference type="Pfam" id="PF00535"/>
    </source>
</evidence>
<name>A0A9X4MSB6_STRSU</name>
<gene>
    <name evidence="2" type="ORF">NOL13_02010</name>
</gene>
<dbReference type="AlphaFoldDB" id="A0A9X4MSB6"/>
<dbReference type="Gene3D" id="3.90.550.10">
    <property type="entry name" value="Spore Coat Polysaccharide Biosynthesis Protein SpsA, Chain A"/>
    <property type="match status" value="1"/>
</dbReference>
<sequence length="340" mass="39860">MKTNPFFSIVMPVYNAEVYVTEAIESVLHQTYQDFELILVNDASTDQSEMICQEFVALHQDKVRLYSHTENKGLLLTRATGMAEVRGQYCLCMDADDVLRANYLEMVRQTIDETQAEAVVINSSRRIDFSQKHVDYTPYVHRQMTGSEVVKEMILANRVLMTLWCTVFQSRFLPDDHFFESFQRLVCGSDLVTIEAIFSNIHHVVVLDEALYYYRFVPSSLSNSYTVKHFDSVAFSDWHFYEKYATDLPVEMAERLMRRVSWSGKRLLLSSPLSDILKNTQHIKESLFFKRATAVGSSAKLRFRDKVFLYLVEHRFTHPMLLLYFPLGRIRKWYLQREAR</sequence>
<comment type="caution">
    <text evidence="2">The sequence shown here is derived from an EMBL/GenBank/DDBJ whole genome shotgun (WGS) entry which is preliminary data.</text>
</comment>
<dbReference type="GO" id="GO:0016758">
    <property type="term" value="F:hexosyltransferase activity"/>
    <property type="evidence" value="ECO:0007669"/>
    <property type="project" value="UniProtKB-ARBA"/>
</dbReference>
<accession>A0A9X4MSB6</accession>
<dbReference type="EMBL" id="JANFMP010000003">
    <property type="protein sequence ID" value="MDG4526194.1"/>
    <property type="molecule type" value="Genomic_DNA"/>
</dbReference>
<dbReference type="PANTHER" id="PTHR22916:SF3">
    <property type="entry name" value="UDP-GLCNAC:BETAGAL BETA-1,3-N-ACETYLGLUCOSAMINYLTRANSFERASE-LIKE PROTEIN 1"/>
    <property type="match status" value="1"/>
</dbReference>
<reference evidence="2" key="1">
    <citation type="submission" date="2022-07" db="EMBL/GenBank/DDBJ databases">
        <title>Whole Genome Sequencing of Streptococcus suis.</title>
        <authorList>
            <person name="Dai X."/>
            <person name="Huang J."/>
            <person name="Wang L."/>
        </authorList>
    </citation>
    <scope>NUCLEOTIDE SEQUENCE</scope>
    <source>
        <strain evidence="2">XNB2</strain>
    </source>
</reference>
<dbReference type="SUPFAM" id="SSF53448">
    <property type="entry name" value="Nucleotide-diphospho-sugar transferases"/>
    <property type="match status" value="1"/>
</dbReference>
<dbReference type="RefSeq" id="WP_099778187.1">
    <property type="nucleotide sequence ID" value="NZ_JABTZC010000019.1"/>
</dbReference>